<dbReference type="EMBL" id="JXUW01000037">
    <property type="protein sequence ID" value="KJE75533.1"/>
    <property type="molecule type" value="Genomic_DNA"/>
</dbReference>
<evidence type="ECO:0000313" key="4">
    <source>
        <dbReference type="Proteomes" id="UP000032336"/>
    </source>
</evidence>
<reference evidence="3 4" key="1">
    <citation type="submission" date="2015-01" db="EMBL/GenBank/DDBJ databases">
        <title>Draft genome of the acidophilic iron oxidizer Ferrimicrobium acidiphilum strain T23.</title>
        <authorList>
            <person name="Poehlein A."/>
            <person name="Eisen S."/>
            <person name="Schloemann M."/>
            <person name="Johnson B.D."/>
            <person name="Daniel R."/>
            <person name="Muehling M."/>
        </authorList>
    </citation>
    <scope>NUCLEOTIDE SEQUENCE [LARGE SCALE GENOMIC DNA]</scope>
    <source>
        <strain evidence="3 4">T23</strain>
    </source>
</reference>
<dbReference type="Proteomes" id="UP000032336">
    <property type="component" value="Unassembled WGS sequence"/>
</dbReference>
<dbReference type="Gene3D" id="3.40.50.2000">
    <property type="entry name" value="Glycogen Phosphorylase B"/>
    <property type="match status" value="1"/>
</dbReference>
<accession>A0A0D8FQH9</accession>
<dbReference type="GO" id="GO:0009103">
    <property type="term" value="P:lipopolysaccharide biosynthetic process"/>
    <property type="evidence" value="ECO:0007669"/>
    <property type="project" value="TreeGrafter"/>
</dbReference>
<dbReference type="PANTHER" id="PTHR46401">
    <property type="entry name" value="GLYCOSYLTRANSFERASE WBBK-RELATED"/>
    <property type="match status" value="1"/>
</dbReference>
<comment type="caution">
    <text evidence="3">The sequence shown here is derived from an EMBL/GenBank/DDBJ whole genome shotgun (WGS) entry which is preliminary data.</text>
</comment>
<evidence type="ECO:0000259" key="2">
    <source>
        <dbReference type="Pfam" id="PF00534"/>
    </source>
</evidence>
<proteinExistence type="predicted"/>
<evidence type="ECO:0000256" key="1">
    <source>
        <dbReference type="ARBA" id="ARBA00022679"/>
    </source>
</evidence>
<dbReference type="EC" id="2.4.1.252" evidence="3"/>
<dbReference type="STRING" id="1121877.FEAC_27270"/>
<dbReference type="SUPFAM" id="SSF53756">
    <property type="entry name" value="UDP-Glycosyltransferase/glycogen phosphorylase"/>
    <property type="match status" value="1"/>
</dbReference>
<dbReference type="OrthoDB" id="9801609at2"/>
<dbReference type="GO" id="GO:0016757">
    <property type="term" value="F:glycosyltransferase activity"/>
    <property type="evidence" value="ECO:0007669"/>
    <property type="project" value="UniProtKB-KW"/>
</dbReference>
<gene>
    <name evidence="3" type="primary">aceC</name>
    <name evidence="3" type="ORF">FEAC_27270</name>
</gene>
<name>A0A0D8FQH9_9ACTN</name>
<dbReference type="GeneID" id="78373714"/>
<protein>
    <submittedName>
        <fullName evidence="3">GDP-mannose:cellobiosyl-diphosphopolyprenol alpha-mannosyltransferase</fullName>
        <ecNumber evidence="3">2.4.1.252</ecNumber>
    </submittedName>
</protein>
<dbReference type="eggNOG" id="COG0438">
    <property type="taxonomic scope" value="Bacteria"/>
</dbReference>
<dbReference type="PANTHER" id="PTHR46401:SF2">
    <property type="entry name" value="GLYCOSYLTRANSFERASE WBBK-RELATED"/>
    <property type="match status" value="1"/>
</dbReference>
<dbReference type="InterPro" id="IPR001296">
    <property type="entry name" value="Glyco_trans_1"/>
</dbReference>
<evidence type="ECO:0000313" key="3">
    <source>
        <dbReference type="EMBL" id="KJE75533.1"/>
    </source>
</evidence>
<dbReference type="RefSeq" id="WP_035391649.1">
    <property type="nucleotide sequence ID" value="NZ_JQKF01000053.1"/>
</dbReference>
<keyword evidence="1 3" id="KW-0808">Transferase</keyword>
<keyword evidence="4" id="KW-1185">Reference proteome</keyword>
<organism evidence="3 4">
    <name type="scientific">Ferrimicrobium acidiphilum DSM 19497</name>
    <dbReference type="NCBI Taxonomy" id="1121877"/>
    <lineage>
        <taxon>Bacteria</taxon>
        <taxon>Bacillati</taxon>
        <taxon>Actinomycetota</taxon>
        <taxon>Acidimicrobiia</taxon>
        <taxon>Acidimicrobiales</taxon>
        <taxon>Acidimicrobiaceae</taxon>
        <taxon>Ferrimicrobium</taxon>
    </lineage>
</organism>
<dbReference type="AlphaFoldDB" id="A0A0D8FQH9"/>
<dbReference type="Pfam" id="PF00534">
    <property type="entry name" value="Glycos_transf_1"/>
    <property type="match status" value="1"/>
</dbReference>
<feature type="domain" description="Glycosyl transferase family 1" evidence="2">
    <location>
        <begin position="170"/>
        <end position="323"/>
    </location>
</feature>
<sequence length="348" mass="39064">MTAILQLIPSFSTYDAIGTHARRLDSLLRELGYETAIYADEFDASLAEIAQPFHNLRRRPPRGAWYLYQASTNSRIADWLRDRPRVLLNYHNVTPHELAKPFEPTIARILWQARREIGGLARTTQLAFTVSRYNAIDLFGLGFLHPLVAPPLLELPQPMTHISTPSSNWLFVGRVFPNKHQLWLIEAFALYRALFDPRATLTLVGSTASDSYLRAIKAKIAAHALDDSVRLLSGLSPTALANEYQHASIFTCASLHEGFGFPFIEAFAFGIPVLALATSAIGETVGNAGWLLDEEDPLAFATAAHLLEQDTILRTELIERGRAQLRIFEPETLKLRYQTLFEQMIGRP</sequence>
<keyword evidence="3" id="KW-0328">Glycosyltransferase</keyword>